<evidence type="ECO:0000313" key="1">
    <source>
        <dbReference type="EMBL" id="CAK90231.1"/>
    </source>
</evidence>
<sequence length="329" mass="39781">MLQFSSQNTLIRMNAIRYVVLLQNIDIILSFLQSFNQFSRMISQFNNNFTSSTIYQSYLIIKRDFLSTSINFLCYSSVIIYCEFIQLLISRKSINNISCLVYIAILHNKINTNFGQMQNCVLHLRIINYKLLQLRFSFVSNLNFFLYLLTQHYFLQLKIYIAINFRYFYISECFFFEQLHFSLISFLFNSIYTKFKLSCLPLQKFWMIQVVCEYHYLVQLINPQTFIIKWSKQTINKGFFKNIFHQMLQPCNILFKYIQQGFKIKNSLSLILLRRLLKILYKFSKRLTLYFVQINVKMCKFLEQQSSLNAYIKQIDKVWNELLFSQYLY</sequence>
<dbReference type="OrthoDB" id="10570830at2759"/>
<accession>A0E4L4</accession>
<protein>
    <recommendedName>
        <fullName evidence="3">Transmembrane protein</fullName>
    </recommendedName>
</protein>
<evidence type="ECO:0000313" key="2">
    <source>
        <dbReference type="Proteomes" id="UP000000600"/>
    </source>
</evidence>
<proteinExistence type="predicted"/>
<dbReference type="RefSeq" id="XP_001457628.1">
    <property type="nucleotide sequence ID" value="XM_001457591.1"/>
</dbReference>
<reference evidence="1 2" key="1">
    <citation type="journal article" date="2006" name="Nature">
        <title>Global trends of whole-genome duplications revealed by the ciliate Paramecium tetraurelia.</title>
        <authorList>
            <consortium name="Genoscope"/>
            <person name="Aury J.-M."/>
            <person name="Jaillon O."/>
            <person name="Duret L."/>
            <person name="Noel B."/>
            <person name="Jubin C."/>
            <person name="Porcel B.M."/>
            <person name="Segurens B."/>
            <person name="Daubin V."/>
            <person name="Anthouard V."/>
            <person name="Aiach N."/>
            <person name="Arnaiz O."/>
            <person name="Billaut A."/>
            <person name="Beisson J."/>
            <person name="Blanc I."/>
            <person name="Bouhouche K."/>
            <person name="Camara F."/>
            <person name="Duharcourt S."/>
            <person name="Guigo R."/>
            <person name="Gogendeau D."/>
            <person name="Katinka M."/>
            <person name="Keller A.-M."/>
            <person name="Kissmehl R."/>
            <person name="Klotz C."/>
            <person name="Koll F."/>
            <person name="Le Moue A."/>
            <person name="Lepere C."/>
            <person name="Malinsky S."/>
            <person name="Nowacki M."/>
            <person name="Nowak J.K."/>
            <person name="Plattner H."/>
            <person name="Poulain J."/>
            <person name="Ruiz F."/>
            <person name="Serrano V."/>
            <person name="Zagulski M."/>
            <person name="Dessen P."/>
            <person name="Betermier M."/>
            <person name="Weissenbach J."/>
            <person name="Scarpelli C."/>
            <person name="Schachter V."/>
            <person name="Sperling L."/>
            <person name="Meyer E."/>
            <person name="Cohen J."/>
            <person name="Wincker P."/>
        </authorList>
    </citation>
    <scope>NUCLEOTIDE SEQUENCE [LARGE SCALE GENOMIC DNA]</scope>
    <source>
        <strain evidence="1 2">Stock d4-2</strain>
    </source>
</reference>
<dbReference type="EMBL" id="CT868658">
    <property type="protein sequence ID" value="CAK90231.1"/>
    <property type="molecule type" value="Genomic_DNA"/>
</dbReference>
<dbReference type="Proteomes" id="UP000000600">
    <property type="component" value="Unassembled WGS sequence"/>
</dbReference>
<name>A0E4L4_PARTE</name>
<dbReference type="AlphaFoldDB" id="A0E4L4"/>
<dbReference type="InParanoid" id="A0E4L4"/>
<evidence type="ECO:0008006" key="3">
    <source>
        <dbReference type="Google" id="ProtNLM"/>
    </source>
</evidence>
<dbReference type="KEGG" id="ptm:GSPATT00023406001"/>
<dbReference type="HOGENOM" id="CLU_845842_0_0_1"/>
<keyword evidence="2" id="KW-1185">Reference proteome</keyword>
<dbReference type="GeneID" id="5043413"/>
<gene>
    <name evidence="1" type="ORF">GSPATT00023406001</name>
</gene>
<organism evidence="1 2">
    <name type="scientific">Paramecium tetraurelia</name>
    <dbReference type="NCBI Taxonomy" id="5888"/>
    <lineage>
        <taxon>Eukaryota</taxon>
        <taxon>Sar</taxon>
        <taxon>Alveolata</taxon>
        <taxon>Ciliophora</taxon>
        <taxon>Intramacronucleata</taxon>
        <taxon>Oligohymenophorea</taxon>
        <taxon>Peniculida</taxon>
        <taxon>Parameciidae</taxon>
        <taxon>Paramecium</taxon>
    </lineage>
</organism>